<dbReference type="Proteomes" id="UP001161691">
    <property type="component" value="Unassembled WGS sequence"/>
</dbReference>
<name>A0ABT6TAD5_9BACL</name>
<dbReference type="RefSeq" id="WP_282906844.1">
    <property type="nucleotide sequence ID" value="NZ_JAGRPV010000001.1"/>
</dbReference>
<protein>
    <submittedName>
        <fullName evidence="1">Uncharacterized protein</fullName>
    </submittedName>
</protein>
<evidence type="ECO:0000313" key="1">
    <source>
        <dbReference type="EMBL" id="MDI4643798.1"/>
    </source>
</evidence>
<organism evidence="1 2">
    <name type="scientific">Cohnella hashimotonis</name>
    <dbReference type="NCBI Taxonomy" id="2826895"/>
    <lineage>
        <taxon>Bacteria</taxon>
        <taxon>Bacillati</taxon>
        <taxon>Bacillota</taxon>
        <taxon>Bacilli</taxon>
        <taxon>Bacillales</taxon>
        <taxon>Paenibacillaceae</taxon>
        <taxon>Cohnella</taxon>
    </lineage>
</organism>
<gene>
    <name evidence="1" type="ORF">KB449_02450</name>
</gene>
<proteinExistence type="predicted"/>
<comment type="caution">
    <text evidence="1">The sequence shown here is derived from an EMBL/GenBank/DDBJ whole genome shotgun (WGS) entry which is preliminary data.</text>
</comment>
<dbReference type="EMBL" id="JAGRPV010000001">
    <property type="protein sequence ID" value="MDI4643798.1"/>
    <property type="molecule type" value="Genomic_DNA"/>
</dbReference>
<sequence length="61" mass="7601">MERFIGRELSDHRTHERFIVFRTSERDRLRTIIVNMLREYYNGTNTHWACCITKCHCYFWS</sequence>
<reference evidence="1" key="1">
    <citation type="submission" date="2023-04" db="EMBL/GenBank/DDBJ databases">
        <title>Comparative genomic analysis of Cohnella hashimotonis sp. nov., isolated from the International Space Station.</title>
        <authorList>
            <person name="Venkateswaran K."/>
            <person name="Simpson A."/>
        </authorList>
    </citation>
    <scope>NUCLEOTIDE SEQUENCE</scope>
    <source>
        <strain evidence="1">F6_2S_P_1</strain>
    </source>
</reference>
<accession>A0ABT6TAD5</accession>
<keyword evidence="2" id="KW-1185">Reference proteome</keyword>
<evidence type="ECO:0000313" key="2">
    <source>
        <dbReference type="Proteomes" id="UP001161691"/>
    </source>
</evidence>